<evidence type="ECO:0000256" key="1">
    <source>
        <dbReference type="ARBA" id="ARBA00022679"/>
    </source>
</evidence>
<evidence type="ECO:0000313" key="3">
    <source>
        <dbReference type="EMBL" id="OHS98861.1"/>
    </source>
</evidence>
<dbReference type="GO" id="GO:0008168">
    <property type="term" value="F:methyltransferase activity"/>
    <property type="evidence" value="ECO:0007669"/>
    <property type="project" value="UniProtKB-KW"/>
</dbReference>
<evidence type="ECO:0000259" key="2">
    <source>
        <dbReference type="Pfam" id="PF08242"/>
    </source>
</evidence>
<dbReference type="Gene3D" id="3.40.50.150">
    <property type="entry name" value="Vaccinia Virus protein VP39"/>
    <property type="match status" value="1"/>
</dbReference>
<dbReference type="Pfam" id="PF08242">
    <property type="entry name" value="Methyltransf_12"/>
    <property type="match status" value="1"/>
</dbReference>
<gene>
    <name evidence="3" type="ORF">TRFO_34812</name>
</gene>
<dbReference type="InterPro" id="IPR029063">
    <property type="entry name" value="SAM-dependent_MTases_sf"/>
</dbReference>
<keyword evidence="4" id="KW-1185">Reference proteome</keyword>
<dbReference type="AlphaFoldDB" id="A0A1J4JMT7"/>
<dbReference type="Proteomes" id="UP000179807">
    <property type="component" value="Unassembled WGS sequence"/>
</dbReference>
<dbReference type="GeneID" id="94844591"/>
<keyword evidence="1" id="KW-0808">Transferase</keyword>
<dbReference type="CDD" id="cd02440">
    <property type="entry name" value="AdoMet_MTases"/>
    <property type="match status" value="1"/>
</dbReference>
<dbReference type="EMBL" id="MLAK01001036">
    <property type="protein sequence ID" value="OHS98861.1"/>
    <property type="molecule type" value="Genomic_DNA"/>
</dbReference>
<sequence>MHPRKSYDTPERIEACKIFAGMIKENVKLTPETVILDFGAGTGLVGIPLLPHVKKIIFEDISEHMLAKCQENLDKQENKNYEILLSDVKDYNGEKADIVIASMVYHHFEDIEAMTKTLLSKMKPHGILIICDFLPGAAFFERMKPNIPNYGFVPDDLGKKLLESGCVKYEVKPANTISHIQDDGQPEYYERFSIYAEAP</sequence>
<evidence type="ECO:0000313" key="4">
    <source>
        <dbReference type="Proteomes" id="UP000179807"/>
    </source>
</evidence>
<protein>
    <submittedName>
        <fullName evidence="3">Type 12 methyltransferase</fullName>
    </submittedName>
</protein>
<dbReference type="RefSeq" id="XP_068351998.1">
    <property type="nucleotide sequence ID" value="XM_068509887.1"/>
</dbReference>
<dbReference type="GO" id="GO:0032259">
    <property type="term" value="P:methylation"/>
    <property type="evidence" value="ECO:0007669"/>
    <property type="project" value="UniProtKB-KW"/>
</dbReference>
<comment type="caution">
    <text evidence="3">The sequence shown here is derived from an EMBL/GenBank/DDBJ whole genome shotgun (WGS) entry which is preliminary data.</text>
</comment>
<accession>A0A1J4JMT7</accession>
<name>A0A1J4JMT7_9EUKA</name>
<keyword evidence="3" id="KW-0489">Methyltransferase</keyword>
<dbReference type="PANTHER" id="PTHR43861">
    <property type="entry name" value="TRANS-ACONITATE 2-METHYLTRANSFERASE-RELATED"/>
    <property type="match status" value="1"/>
</dbReference>
<dbReference type="PANTHER" id="PTHR43861:SF3">
    <property type="entry name" value="PUTATIVE (AFU_ORTHOLOGUE AFUA_2G14390)-RELATED"/>
    <property type="match status" value="1"/>
</dbReference>
<dbReference type="InterPro" id="IPR013217">
    <property type="entry name" value="Methyltransf_12"/>
</dbReference>
<feature type="domain" description="Methyltransferase type 12" evidence="2">
    <location>
        <begin position="36"/>
        <end position="128"/>
    </location>
</feature>
<reference evidence="3" key="1">
    <citation type="submission" date="2016-10" db="EMBL/GenBank/DDBJ databases">
        <authorList>
            <person name="Benchimol M."/>
            <person name="Almeida L.G."/>
            <person name="Vasconcelos A.T."/>
            <person name="Perreira-Neves A."/>
            <person name="Rosa I.A."/>
            <person name="Tasca T."/>
            <person name="Bogo M.R."/>
            <person name="de Souza W."/>
        </authorList>
    </citation>
    <scope>NUCLEOTIDE SEQUENCE [LARGE SCALE GENOMIC DNA]</scope>
    <source>
        <strain evidence="3">K</strain>
    </source>
</reference>
<dbReference type="SUPFAM" id="SSF53335">
    <property type="entry name" value="S-adenosyl-L-methionine-dependent methyltransferases"/>
    <property type="match status" value="1"/>
</dbReference>
<proteinExistence type="predicted"/>
<dbReference type="OrthoDB" id="3647at2759"/>
<dbReference type="VEuPathDB" id="TrichDB:TRFO_34812"/>
<organism evidence="3 4">
    <name type="scientific">Tritrichomonas foetus</name>
    <dbReference type="NCBI Taxonomy" id="1144522"/>
    <lineage>
        <taxon>Eukaryota</taxon>
        <taxon>Metamonada</taxon>
        <taxon>Parabasalia</taxon>
        <taxon>Tritrichomonadida</taxon>
        <taxon>Tritrichomonadidae</taxon>
        <taxon>Tritrichomonas</taxon>
    </lineage>
</organism>